<dbReference type="Proteomes" id="UP001652622">
    <property type="component" value="Unplaced"/>
</dbReference>
<dbReference type="OMA" id="KPTWSAR"/>
<dbReference type="KEGG" id="pgut:117672568"/>
<evidence type="ECO:0000256" key="1">
    <source>
        <dbReference type="ARBA" id="ARBA00006349"/>
    </source>
</evidence>
<organism evidence="4 5">
    <name type="scientific">Pantherophis guttatus</name>
    <name type="common">Corn snake</name>
    <name type="synonym">Elaphe guttata</name>
    <dbReference type="NCBI Taxonomy" id="94885"/>
    <lineage>
        <taxon>Eukaryota</taxon>
        <taxon>Metazoa</taxon>
        <taxon>Chordata</taxon>
        <taxon>Craniata</taxon>
        <taxon>Vertebrata</taxon>
        <taxon>Euteleostomi</taxon>
        <taxon>Lepidosauria</taxon>
        <taxon>Squamata</taxon>
        <taxon>Bifurcata</taxon>
        <taxon>Unidentata</taxon>
        <taxon>Episquamata</taxon>
        <taxon>Toxicofera</taxon>
        <taxon>Serpentes</taxon>
        <taxon>Colubroidea</taxon>
        <taxon>Colubridae</taxon>
        <taxon>Colubrinae</taxon>
        <taxon>Pantherophis</taxon>
    </lineage>
</organism>
<protein>
    <submittedName>
        <fullName evidence="5">Heat shock factor-binding protein 1-like protein 1</fullName>
    </submittedName>
</protein>
<feature type="coiled-coil region" evidence="2">
    <location>
        <begin position="98"/>
        <end position="143"/>
    </location>
</feature>
<comment type="similarity">
    <text evidence="1">Belongs to the HSBP1 family.</text>
</comment>
<evidence type="ECO:0000313" key="4">
    <source>
        <dbReference type="Proteomes" id="UP001652622"/>
    </source>
</evidence>
<evidence type="ECO:0000313" key="5">
    <source>
        <dbReference type="RefSeq" id="XP_034285206.1"/>
    </source>
</evidence>
<dbReference type="GO" id="GO:0070370">
    <property type="term" value="P:cellular heat acclimation"/>
    <property type="evidence" value="ECO:0007669"/>
    <property type="project" value="TreeGrafter"/>
</dbReference>
<dbReference type="RefSeq" id="XP_034285206.1">
    <property type="nucleotide sequence ID" value="XM_034429315.2"/>
</dbReference>
<dbReference type="InParanoid" id="A0A6P9CZF9"/>
<feature type="region of interest" description="Disordered" evidence="3">
    <location>
        <begin position="62"/>
        <end position="95"/>
    </location>
</feature>
<sequence>MTRRARGMEEWKSPRRFSHWFLPSAGDRSRVTAPTKRKPTWSARRAAGRRFYLRSRFPPVRGGNWSRKDRANKAAAAVSQVEKEGMADNDPPSAKELSHFAENLLQQLQENFEDLTDKLSLQMDEMGERINDLEKHVAELMAEAGIENTSEDSERTEGIKETLHAT</sequence>
<dbReference type="GeneID" id="117672568"/>
<name>A0A6P9CZF9_PANGU</name>
<evidence type="ECO:0000256" key="3">
    <source>
        <dbReference type="SAM" id="MobiDB-lite"/>
    </source>
</evidence>
<dbReference type="InterPro" id="IPR009643">
    <property type="entry name" value="HS1-bd"/>
</dbReference>
<feature type="compositionally biased region" description="Basic and acidic residues" evidence="3">
    <location>
        <begin position="152"/>
        <end position="166"/>
    </location>
</feature>
<dbReference type="GO" id="GO:0005634">
    <property type="term" value="C:nucleus"/>
    <property type="evidence" value="ECO:0007669"/>
    <property type="project" value="TreeGrafter"/>
</dbReference>
<accession>A0A6P9CZF9</accession>
<dbReference type="AlphaFoldDB" id="A0A6P9CZF9"/>
<dbReference type="Pfam" id="PF06825">
    <property type="entry name" value="HSBP1"/>
    <property type="match status" value="1"/>
</dbReference>
<dbReference type="PANTHER" id="PTHR19424:SF4">
    <property type="entry name" value="HEAT SHOCK FACTOR-BINDING PROTEIN 1-LIKE PROTEIN 1"/>
    <property type="match status" value="1"/>
</dbReference>
<dbReference type="PANTHER" id="PTHR19424">
    <property type="entry name" value="HEAT SHOCK FACTOR BINDING PROTEIN 1"/>
    <property type="match status" value="1"/>
</dbReference>
<dbReference type="OrthoDB" id="108365at2759"/>
<dbReference type="GO" id="GO:0005829">
    <property type="term" value="C:cytosol"/>
    <property type="evidence" value="ECO:0007669"/>
    <property type="project" value="TreeGrafter"/>
</dbReference>
<gene>
    <name evidence="5" type="primary">HSBP1L1</name>
</gene>
<proteinExistence type="inferred from homology"/>
<feature type="region of interest" description="Disordered" evidence="3">
    <location>
        <begin position="144"/>
        <end position="166"/>
    </location>
</feature>
<keyword evidence="4" id="KW-1185">Reference proteome</keyword>
<keyword evidence="2" id="KW-0175">Coiled coil</keyword>
<dbReference type="CTD" id="440498"/>
<dbReference type="Gene3D" id="1.20.5.430">
    <property type="match status" value="1"/>
</dbReference>
<dbReference type="GO" id="GO:0003714">
    <property type="term" value="F:transcription corepressor activity"/>
    <property type="evidence" value="ECO:0007669"/>
    <property type="project" value="InterPro"/>
</dbReference>
<evidence type="ECO:0000256" key="2">
    <source>
        <dbReference type="SAM" id="Coils"/>
    </source>
</evidence>
<reference evidence="5" key="1">
    <citation type="submission" date="2025-08" db="UniProtKB">
        <authorList>
            <consortium name="RefSeq"/>
        </authorList>
    </citation>
    <scope>IDENTIFICATION</scope>
    <source>
        <tissue evidence="5">Blood</tissue>
    </source>
</reference>